<feature type="region of interest" description="Disordered" evidence="2">
    <location>
        <begin position="228"/>
        <end position="256"/>
    </location>
</feature>
<evidence type="ECO:0000313" key="4">
    <source>
        <dbReference type="Proteomes" id="UP001327560"/>
    </source>
</evidence>
<dbReference type="GO" id="GO:0005634">
    <property type="term" value="C:nucleus"/>
    <property type="evidence" value="ECO:0007669"/>
    <property type="project" value="TreeGrafter"/>
</dbReference>
<gene>
    <name evidence="3" type="ORF">Cni_G18096</name>
</gene>
<organism evidence="3 4">
    <name type="scientific">Canna indica</name>
    <name type="common">Indian-shot</name>
    <dbReference type="NCBI Taxonomy" id="4628"/>
    <lineage>
        <taxon>Eukaryota</taxon>
        <taxon>Viridiplantae</taxon>
        <taxon>Streptophyta</taxon>
        <taxon>Embryophyta</taxon>
        <taxon>Tracheophyta</taxon>
        <taxon>Spermatophyta</taxon>
        <taxon>Magnoliopsida</taxon>
        <taxon>Liliopsida</taxon>
        <taxon>Zingiberales</taxon>
        <taxon>Cannaceae</taxon>
        <taxon>Canna</taxon>
    </lineage>
</organism>
<dbReference type="GO" id="GO:0000387">
    <property type="term" value="P:spliceosomal snRNP assembly"/>
    <property type="evidence" value="ECO:0007669"/>
    <property type="project" value="InterPro"/>
</dbReference>
<protein>
    <recommendedName>
        <fullName evidence="5">Gem-associated protein 2</fullName>
    </recommendedName>
</protein>
<dbReference type="EMBL" id="CP136894">
    <property type="protein sequence ID" value="WOL09343.1"/>
    <property type="molecule type" value="Genomic_DNA"/>
</dbReference>
<name>A0AAQ3QHD3_9LILI</name>
<sequence>MAPDASREKGKVRENSHYSRKEMEAMRSWGAAEQRRRWDKVYTELEEVTAREYDGLRADSVRKKNKRRGKKNEATALPVVSKDVAANTSENSDVLIFSKISCDDSIVGNRKDSAIEERCLDCECGNNIDGSGKDEPDSIQEPAFSVEQNFELGGSFLEPKNRMSVAAGEKGEDKGKLSRRCYSRKEMETMRSWDVDEHRQRWKEVYEGLGEVIAQEYDGLCTTNTQNQKHDKKKKEAKALPVANEEAAVGTPESSDPLGCRGIACDDANVVSQNGQAVEEWCCEYECSNNEDDSSDDEPDNVQRPAFLVDGEPDFDSGPPLDGLEYLRRVRWEAAQIPKVKVAKLKSTKQGSEQTPYMPKIPEIEECPIKLLPSKLWQDTFLAEFSELRQAFSQLEESCGQLSTIYHNGNSCKDSDCKQDPKSYPAMACLRGMDAVSRASTLRNYISMFESASELSRDDCLWLFALSVVVDTPLNADMSASMRCLLRKASSLLARKAEPDDEVAMLNILIAISGNYFGQSEKQKENKGQVQV</sequence>
<feature type="compositionally biased region" description="Acidic residues" evidence="2">
    <location>
        <begin position="289"/>
        <end position="300"/>
    </location>
</feature>
<evidence type="ECO:0000313" key="3">
    <source>
        <dbReference type="EMBL" id="WOL09343.1"/>
    </source>
</evidence>
<evidence type="ECO:0000256" key="1">
    <source>
        <dbReference type="ARBA" id="ARBA00025758"/>
    </source>
</evidence>
<keyword evidence="4" id="KW-1185">Reference proteome</keyword>
<accession>A0AAQ3QHD3</accession>
<feature type="compositionally biased region" description="Basic and acidic residues" evidence="2">
    <location>
        <begin position="1"/>
        <end position="25"/>
    </location>
</feature>
<comment type="similarity">
    <text evidence="1">Belongs to the gemin-2 family.</text>
</comment>
<evidence type="ECO:0000256" key="2">
    <source>
        <dbReference type="SAM" id="MobiDB-lite"/>
    </source>
</evidence>
<evidence type="ECO:0008006" key="5">
    <source>
        <dbReference type="Google" id="ProtNLM"/>
    </source>
</evidence>
<dbReference type="Pfam" id="PF04938">
    <property type="entry name" value="SIP1"/>
    <property type="match status" value="1"/>
</dbReference>
<dbReference type="Gene3D" id="1.20.58.1070">
    <property type="match status" value="1"/>
</dbReference>
<dbReference type="Proteomes" id="UP001327560">
    <property type="component" value="Chromosome 5"/>
</dbReference>
<dbReference type="InterPro" id="IPR035426">
    <property type="entry name" value="Gemin2/Brr1"/>
</dbReference>
<proteinExistence type="inferred from homology"/>
<dbReference type="GO" id="GO:0032797">
    <property type="term" value="C:SMN complex"/>
    <property type="evidence" value="ECO:0007669"/>
    <property type="project" value="TreeGrafter"/>
</dbReference>
<reference evidence="3 4" key="1">
    <citation type="submission" date="2023-10" db="EMBL/GenBank/DDBJ databases">
        <title>Chromosome-scale genome assembly provides insights into flower coloration mechanisms of Canna indica.</title>
        <authorList>
            <person name="Li C."/>
        </authorList>
    </citation>
    <scope>NUCLEOTIDE SEQUENCE [LARGE SCALE GENOMIC DNA]</scope>
    <source>
        <tissue evidence="3">Flower</tissue>
    </source>
</reference>
<feature type="region of interest" description="Disordered" evidence="2">
    <location>
        <begin position="288"/>
        <end position="315"/>
    </location>
</feature>
<dbReference type="PANTHER" id="PTHR12794">
    <property type="entry name" value="GEMIN2"/>
    <property type="match status" value="1"/>
</dbReference>
<feature type="region of interest" description="Disordered" evidence="2">
    <location>
        <begin position="1"/>
        <end position="30"/>
    </location>
</feature>
<dbReference type="PANTHER" id="PTHR12794:SF0">
    <property type="entry name" value="GEM-ASSOCIATED PROTEIN 2"/>
    <property type="match status" value="1"/>
</dbReference>
<dbReference type="AlphaFoldDB" id="A0AAQ3QHD3"/>